<dbReference type="InterPro" id="IPR058245">
    <property type="entry name" value="NreC/VraR/RcsB-like_REC"/>
</dbReference>
<dbReference type="PROSITE" id="PS50043">
    <property type="entry name" value="HTH_LUXR_2"/>
    <property type="match status" value="1"/>
</dbReference>
<dbReference type="RefSeq" id="WP_188764440.1">
    <property type="nucleotide sequence ID" value="NZ_BMKK01000001.1"/>
</dbReference>
<dbReference type="SUPFAM" id="SSF46894">
    <property type="entry name" value="C-terminal effector domain of the bipartite response regulators"/>
    <property type="match status" value="1"/>
</dbReference>
<reference evidence="6" key="1">
    <citation type="journal article" date="2014" name="Int. J. Syst. Evol. Microbiol.">
        <title>Complete genome sequence of Corynebacterium casei LMG S-19264T (=DSM 44701T), isolated from a smear-ripened cheese.</title>
        <authorList>
            <consortium name="US DOE Joint Genome Institute (JGI-PGF)"/>
            <person name="Walter F."/>
            <person name="Albersmeier A."/>
            <person name="Kalinowski J."/>
            <person name="Ruckert C."/>
        </authorList>
    </citation>
    <scope>NUCLEOTIDE SEQUENCE</scope>
    <source>
        <strain evidence="6">CGMCC 1.15958</strain>
    </source>
</reference>
<protein>
    <submittedName>
        <fullName evidence="6">DNA-binding response regulator</fullName>
    </submittedName>
</protein>
<dbReference type="CDD" id="cd17535">
    <property type="entry name" value="REC_NarL-like"/>
    <property type="match status" value="1"/>
</dbReference>
<dbReference type="EMBL" id="BMKK01000001">
    <property type="protein sequence ID" value="GGD44503.1"/>
    <property type="molecule type" value="Genomic_DNA"/>
</dbReference>
<dbReference type="Proteomes" id="UP000609064">
    <property type="component" value="Unassembled WGS sequence"/>
</dbReference>
<dbReference type="SMART" id="SM00421">
    <property type="entry name" value="HTH_LUXR"/>
    <property type="match status" value="1"/>
</dbReference>
<evidence type="ECO:0000313" key="7">
    <source>
        <dbReference type="Proteomes" id="UP000609064"/>
    </source>
</evidence>
<evidence type="ECO:0000313" key="6">
    <source>
        <dbReference type="EMBL" id="GGD44503.1"/>
    </source>
</evidence>
<dbReference type="PROSITE" id="PS50110">
    <property type="entry name" value="RESPONSE_REGULATORY"/>
    <property type="match status" value="1"/>
</dbReference>
<dbReference type="CDD" id="cd06170">
    <property type="entry name" value="LuxR_C_like"/>
    <property type="match status" value="1"/>
</dbReference>
<dbReference type="InterPro" id="IPR039420">
    <property type="entry name" value="WalR-like"/>
</dbReference>
<feature type="modified residue" description="4-aspartylphosphate" evidence="3">
    <location>
        <position position="56"/>
    </location>
</feature>
<name>A0A917DKC3_9BACT</name>
<dbReference type="GO" id="GO:0000160">
    <property type="term" value="P:phosphorelay signal transduction system"/>
    <property type="evidence" value="ECO:0007669"/>
    <property type="project" value="InterPro"/>
</dbReference>
<proteinExistence type="predicted"/>
<evidence type="ECO:0000256" key="2">
    <source>
        <dbReference type="ARBA" id="ARBA00023125"/>
    </source>
</evidence>
<keyword evidence="1 3" id="KW-0597">Phosphoprotein</keyword>
<sequence length="221" mass="24940">MTKIRLLIADDHKLLAETVSDILKATNKFEIVAICHTSKDTLWSIQLYNPEIILLDLNMPVINNDVPRASGLDVLEELRSKQDTVKAIIISSFNHSTFIKQSLNLGAKGYLLKNTSIEEIETAILTVSKGGIYLQKEVEAILKGKQRDIEVEDSLVNAISLTKREKEVLEYISRGFRTEDIAIALNLKKYTVDEYRDNLIHKMKAKNSAELIRIAFEAGLL</sequence>
<evidence type="ECO:0000256" key="3">
    <source>
        <dbReference type="PROSITE-ProRule" id="PRU00169"/>
    </source>
</evidence>
<dbReference type="PANTHER" id="PTHR43214">
    <property type="entry name" value="TWO-COMPONENT RESPONSE REGULATOR"/>
    <property type="match status" value="1"/>
</dbReference>
<accession>A0A917DKC3</accession>
<dbReference type="PANTHER" id="PTHR43214:SF43">
    <property type="entry name" value="TWO-COMPONENT RESPONSE REGULATOR"/>
    <property type="match status" value="1"/>
</dbReference>
<reference evidence="6" key="2">
    <citation type="submission" date="2020-09" db="EMBL/GenBank/DDBJ databases">
        <authorList>
            <person name="Sun Q."/>
            <person name="Zhou Y."/>
        </authorList>
    </citation>
    <scope>NUCLEOTIDE SEQUENCE</scope>
    <source>
        <strain evidence="6">CGMCC 1.15958</strain>
    </source>
</reference>
<comment type="caution">
    <text evidence="6">The sequence shown here is derived from an EMBL/GenBank/DDBJ whole genome shotgun (WGS) entry which is preliminary data.</text>
</comment>
<feature type="domain" description="HTH luxR-type" evidence="4">
    <location>
        <begin position="154"/>
        <end position="219"/>
    </location>
</feature>
<dbReference type="GO" id="GO:0003677">
    <property type="term" value="F:DNA binding"/>
    <property type="evidence" value="ECO:0007669"/>
    <property type="project" value="UniProtKB-KW"/>
</dbReference>
<dbReference type="Pfam" id="PF00072">
    <property type="entry name" value="Response_reg"/>
    <property type="match status" value="1"/>
</dbReference>
<dbReference type="InterPro" id="IPR016032">
    <property type="entry name" value="Sig_transdc_resp-reg_C-effctor"/>
</dbReference>
<dbReference type="SMART" id="SM00448">
    <property type="entry name" value="REC"/>
    <property type="match status" value="1"/>
</dbReference>
<dbReference type="InterPro" id="IPR011006">
    <property type="entry name" value="CheY-like_superfamily"/>
</dbReference>
<dbReference type="SUPFAM" id="SSF52172">
    <property type="entry name" value="CheY-like"/>
    <property type="match status" value="1"/>
</dbReference>
<organism evidence="6 7">
    <name type="scientific">Emticicia aquatilis</name>
    <dbReference type="NCBI Taxonomy" id="1537369"/>
    <lineage>
        <taxon>Bacteria</taxon>
        <taxon>Pseudomonadati</taxon>
        <taxon>Bacteroidota</taxon>
        <taxon>Cytophagia</taxon>
        <taxon>Cytophagales</taxon>
        <taxon>Leadbetterellaceae</taxon>
        <taxon>Emticicia</taxon>
    </lineage>
</organism>
<dbReference type="PRINTS" id="PR00038">
    <property type="entry name" value="HTHLUXR"/>
</dbReference>
<feature type="domain" description="Response regulatory" evidence="5">
    <location>
        <begin position="5"/>
        <end position="128"/>
    </location>
</feature>
<keyword evidence="7" id="KW-1185">Reference proteome</keyword>
<dbReference type="GO" id="GO:0006355">
    <property type="term" value="P:regulation of DNA-templated transcription"/>
    <property type="evidence" value="ECO:0007669"/>
    <property type="project" value="InterPro"/>
</dbReference>
<evidence type="ECO:0000259" key="5">
    <source>
        <dbReference type="PROSITE" id="PS50110"/>
    </source>
</evidence>
<dbReference type="AlphaFoldDB" id="A0A917DKC3"/>
<keyword evidence="2 6" id="KW-0238">DNA-binding</keyword>
<dbReference type="Gene3D" id="3.40.50.2300">
    <property type="match status" value="1"/>
</dbReference>
<dbReference type="InterPro" id="IPR001789">
    <property type="entry name" value="Sig_transdc_resp-reg_receiver"/>
</dbReference>
<dbReference type="Pfam" id="PF00196">
    <property type="entry name" value="GerE"/>
    <property type="match status" value="1"/>
</dbReference>
<dbReference type="InterPro" id="IPR000792">
    <property type="entry name" value="Tscrpt_reg_LuxR_C"/>
</dbReference>
<evidence type="ECO:0000256" key="1">
    <source>
        <dbReference type="ARBA" id="ARBA00022553"/>
    </source>
</evidence>
<gene>
    <name evidence="6" type="ORF">GCM10011514_05620</name>
</gene>
<dbReference type="PROSITE" id="PS00622">
    <property type="entry name" value="HTH_LUXR_1"/>
    <property type="match status" value="1"/>
</dbReference>
<evidence type="ECO:0000259" key="4">
    <source>
        <dbReference type="PROSITE" id="PS50043"/>
    </source>
</evidence>